<dbReference type="EMBL" id="JANRMI010000002">
    <property type="protein sequence ID" value="MDG0816366.1"/>
    <property type="molecule type" value="Genomic_DNA"/>
</dbReference>
<dbReference type="RefSeq" id="WP_277577844.1">
    <property type="nucleotide sequence ID" value="NZ_JANRMI010000002.1"/>
</dbReference>
<keyword evidence="1" id="KW-1133">Transmembrane helix</keyword>
<proteinExistence type="predicted"/>
<name>A0ABT6DHU1_9BACT</name>
<evidence type="ECO:0000313" key="3">
    <source>
        <dbReference type="Proteomes" id="UP001152321"/>
    </source>
</evidence>
<feature type="transmembrane region" description="Helical" evidence="1">
    <location>
        <begin position="20"/>
        <end position="39"/>
    </location>
</feature>
<organism evidence="2 3">
    <name type="scientific">Bdellovibrio svalbardensis</name>
    <dbReference type="NCBI Taxonomy" id="2972972"/>
    <lineage>
        <taxon>Bacteria</taxon>
        <taxon>Pseudomonadati</taxon>
        <taxon>Bdellovibrionota</taxon>
        <taxon>Bdellovibrionia</taxon>
        <taxon>Bdellovibrionales</taxon>
        <taxon>Pseudobdellovibrionaceae</taxon>
        <taxon>Bdellovibrio</taxon>
    </lineage>
</organism>
<evidence type="ECO:0000256" key="1">
    <source>
        <dbReference type="SAM" id="Phobius"/>
    </source>
</evidence>
<sequence length="657" mass="74458">MDRRRNSDKNLVTEQPGMRVLVIGLAVSFFLGYIAKSMLSPARVAARIEKAASHIHKDVKVTFDSAQVSLSNGILPRFSVVITKVQLESTEACWMSPLLEIDELRLPISFWGVLTGTSLIKKVETDNVVLTLRGNLKDCEKKTEVAKQEVATTTSPLVSLSPNEQAQKYKNAVSELTIQNFKILLNEYPQYPSEFLDFAIKVKSFEPKVIEVTAKTHLLRDEQYGDYLSHANLFIEYKESPEPQVQAHFFGNWREGHYSMIGNYTIADHLLNVETDLKHIPLSQVLSLMQTYNLASKELNGKQVWISANGRMTADVRKIKEAPVEVKNFRVEGDLGEMSSEQITFTSLEPLRYKPIGIDVKRMHVGRLLNFLNRQQSHKILGDLGSFSGRAEIRSEKSIRLTGEHTGLEFIFSNKGQRELQVIDRMLGDINLEGDYWTFQVKRVEPRGGNFLGAVTLKADRDFKEVDLKAHIDEMTLAPQVQKLMTNGGEIGIASLNADAKISDGNLAYLKGLLRIEKMSVEGMDFGKTRGEFDFLHNQITLATKIQSLSVHLESPGADLFQQITQPEWWNDQKLEMQELSGQFQFKDLKRLQWKNFQAKLGKDRHLSVDGSWDEQGQLKGALQVRDGKLAKKFLLEGTREEPVFTSETLPAKRMRK</sequence>
<reference evidence="2" key="1">
    <citation type="submission" date="2022-08" db="EMBL/GenBank/DDBJ databases">
        <title>Novel Bdellovibrio Species Isolated from Svalbard: Designation Bdellovibrio svalbardensis.</title>
        <authorList>
            <person name="Mitchell R.J."/>
            <person name="Choi S.Y."/>
        </authorList>
    </citation>
    <scope>NUCLEOTIDE SEQUENCE</scope>
    <source>
        <strain evidence="2">PAP01</strain>
    </source>
</reference>
<gene>
    <name evidence="2" type="ORF">NWE73_08330</name>
</gene>
<keyword evidence="1" id="KW-0812">Transmembrane</keyword>
<evidence type="ECO:0008006" key="4">
    <source>
        <dbReference type="Google" id="ProtNLM"/>
    </source>
</evidence>
<accession>A0ABT6DHU1</accession>
<keyword evidence="3" id="KW-1185">Reference proteome</keyword>
<evidence type="ECO:0000313" key="2">
    <source>
        <dbReference type="EMBL" id="MDG0816366.1"/>
    </source>
</evidence>
<protein>
    <recommendedName>
        <fullName evidence="4">AsmA-like C-terminal domain-containing protein</fullName>
    </recommendedName>
</protein>
<dbReference type="Proteomes" id="UP001152321">
    <property type="component" value="Unassembled WGS sequence"/>
</dbReference>
<keyword evidence="1" id="KW-0472">Membrane</keyword>
<comment type="caution">
    <text evidence="2">The sequence shown here is derived from an EMBL/GenBank/DDBJ whole genome shotgun (WGS) entry which is preliminary data.</text>
</comment>